<name>A0ABX8R824_9ACTN</name>
<keyword evidence="3" id="KW-1185">Reference proteome</keyword>
<evidence type="ECO:0000256" key="1">
    <source>
        <dbReference type="SAM" id="MobiDB-lite"/>
    </source>
</evidence>
<protein>
    <submittedName>
        <fullName evidence="2">Uncharacterized protein</fullName>
    </submittedName>
</protein>
<gene>
    <name evidence="2" type="ORF">AGRA3207_007486</name>
</gene>
<dbReference type="EMBL" id="CP059572">
    <property type="protein sequence ID" value="QXJ25917.1"/>
    <property type="molecule type" value="Genomic_DNA"/>
</dbReference>
<sequence>MNTFLEIGPADQPGNTVFAALDDVVSCGAEAVPVALGRGRPQGVFLTLAVLELILPAVEGVRGRPLDVAGLPVVHAGSTAGAAAFLAPILERVSRSDAAGDPVVIGWRDQRGVVISVALFAEVYRDIDRAQAAQVTARRLGLGDDPDEFRAAQLAALYADLGVDPDEETTRQKGQDTAGPALTAVPPWER</sequence>
<evidence type="ECO:0000313" key="2">
    <source>
        <dbReference type="EMBL" id="QXJ25917.1"/>
    </source>
</evidence>
<organism evidence="2 3">
    <name type="scientific">Actinomadura graeca</name>
    <dbReference type="NCBI Taxonomy" id="2750812"/>
    <lineage>
        <taxon>Bacteria</taxon>
        <taxon>Bacillati</taxon>
        <taxon>Actinomycetota</taxon>
        <taxon>Actinomycetes</taxon>
        <taxon>Streptosporangiales</taxon>
        <taxon>Thermomonosporaceae</taxon>
        <taxon>Actinomadura</taxon>
    </lineage>
</organism>
<proteinExistence type="predicted"/>
<evidence type="ECO:0000313" key="3">
    <source>
        <dbReference type="Proteomes" id="UP001049518"/>
    </source>
</evidence>
<reference evidence="2" key="1">
    <citation type="submission" date="2020-07" db="EMBL/GenBank/DDBJ databases">
        <authorList>
            <person name="Tarantini F.S."/>
            <person name="Hong K.W."/>
            <person name="Chan K.G."/>
        </authorList>
    </citation>
    <scope>NUCLEOTIDE SEQUENCE</scope>
    <source>
        <strain evidence="2">32-07</strain>
    </source>
</reference>
<accession>A0ABX8R824</accession>
<feature type="region of interest" description="Disordered" evidence="1">
    <location>
        <begin position="165"/>
        <end position="190"/>
    </location>
</feature>
<dbReference type="RefSeq" id="WP_231332130.1">
    <property type="nucleotide sequence ID" value="NZ_CP059572.1"/>
</dbReference>
<dbReference type="Proteomes" id="UP001049518">
    <property type="component" value="Chromosome"/>
</dbReference>